<feature type="chain" id="PRO_5042006987" description="Ubiquitin-like protease family profile domain-containing protein" evidence="2">
    <location>
        <begin position="19"/>
        <end position="451"/>
    </location>
</feature>
<evidence type="ECO:0000313" key="4">
    <source>
        <dbReference type="Proteomes" id="UP001295444"/>
    </source>
</evidence>
<dbReference type="InterPro" id="IPR038765">
    <property type="entry name" value="Papain-like_cys_pep_sf"/>
</dbReference>
<accession>A0AAD1WH64</accession>
<dbReference type="PANTHER" id="PTHR34718">
    <property type="entry name" value="PHD-TYPE DOMAIN-CONTAINING PROTEIN"/>
    <property type="match status" value="1"/>
</dbReference>
<feature type="region of interest" description="Disordered" evidence="1">
    <location>
        <begin position="216"/>
        <end position="262"/>
    </location>
</feature>
<dbReference type="SUPFAM" id="SSF54001">
    <property type="entry name" value="Cysteine proteinases"/>
    <property type="match status" value="1"/>
</dbReference>
<keyword evidence="2" id="KW-0732">Signal</keyword>
<protein>
    <recommendedName>
        <fullName evidence="5">Ubiquitin-like protease family profile domain-containing protein</fullName>
    </recommendedName>
</protein>
<dbReference type="Gene3D" id="3.40.395.10">
    <property type="entry name" value="Adenoviral Proteinase, Chain A"/>
    <property type="match status" value="1"/>
</dbReference>
<sequence length="451" mass="51016">MEIIGISFLISWVTEALGLTANKNIKGDGFVVTVSPSEKKSRKNVKTLLQNAKRIIRKIKMNVGKNLEIYGNKTLCVQMKASKRHIRCQKKPCVPQKEQPVSGITTQDSCGASINQGLTTSNTMELDTTDHLIGSSLPPNKQKANKSSNIKNEILHQIAAHYKKEFLHKNETTFLQESYLPIVPDKVVEPTVPQNVNEPTVPDEVDESTFLQSVNEPTVPDEVSEPTFPQNVNEPTMPAQADEQPVSQETGPSDIPEKDQEQHTYVHCVDKKQDGQWLPWLNLTQEHKDIIINDEWLDDTIIDAAQTLLKKQFDTDGLQSCILAQFGMMPVTREAVQIHYDVNRHHWFTTAFKKGIVEVVDSLRTSRLSPSARREIGQCYGNVMKYPLKRVHMRNVDQQPNYDDCGVFAIANAFELLSGRNATCKYLHGQMRKHLISCLENGKITEFPKRF</sequence>
<gene>
    <name evidence="3" type="ORF">PECUL_23A018756</name>
</gene>
<evidence type="ECO:0000256" key="2">
    <source>
        <dbReference type="SAM" id="SignalP"/>
    </source>
</evidence>
<organism evidence="3 4">
    <name type="scientific">Pelobates cultripes</name>
    <name type="common">Western spadefoot toad</name>
    <dbReference type="NCBI Taxonomy" id="61616"/>
    <lineage>
        <taxon>Eukaryota</taxon>
        <taxon>Metazoa</taxon>
        <taxon>Chordata</taxon>
        <taxon>Craniata</taxon>
        <taxon>Vertebrata</taxon>
        <taxon>Euteleostomi</taxon>
        <taxon>Amphibia</taxon>
        <taxon>Batrachia</taxon>
        <taxon>Anura</taxon>
        <taxon>Pelobatoidea</taxon>
        <taxon>Pelobatidae</taxon>
        <taxon>Pelobates</taxon>
    </lineage>
</organism>
<evidence type="ECO:0000313" key="3">
    <source>
        <dbReference type="EMBL" id="CAH2305888.1"/>
    </source>
</evidence>
<dbReference type="Proteomes" id="UP001295444">
    <property type="component" value="Chromosome 07"/>
</dbReference>
<name>A0AAD1WH64_PELCU</name>
<reference evidence="3" key="1">
    <citation type="submission" date="2022-03" db="EMBL/GenBank/DDBJ databases">
        <authorList>
            <person name="Alioto T."/>
            <person name="Alioto T."/>
            <person name="Gomez Garrido J."/>
        </authorList>
    </citation>
    <scope>NUCLEOTIDE SEQUENCE</scope>
</reference>
<keyword evidence="4" id="KW-1185">Reference proteome</keyword>
<dbReference type="EMBL" id="OW240918">
    <property type="protein sequence ID" value="CAH2305888.1"/>
    <property type="molecule type" value="Genomic_DNA"/>
</dbReference>
<dbReference type="PANTHER" id="PTHR34718:SF2">
    <property type="entry name" value="PHD-TYPE DOMAIN-CONTAINING PROTEIN"/>
    <property type="match status" value="1"/>
</dbReference>
<feature type="signal peptide" evidence="2">
    <location>
        <begin position="1"/>
        <end position="18"/>
    </location>
</feature>
<dbReference type="AlphaFoldDB" id="A0AAD1WH64"/>
<evidence type="ECO:0000256" key="1">
    <source>
        <dbReference type="SAM" id="MobiDB-lite"/>
    </source>
</evidence>
<evidence type="ECO:0008006" key="5">
    <source>
        <dbReference type="Google" id="ProtNLM"/>
    </source>
</evidence>
<proteinExistence type="predicted"/>